<accession>A0AAW3WKX6</accession>
<evidence type="ECO:0000256" key="2">
    <source>
        <dbReference type="SAM" id="Phobius"/>
    </source>
</evidence>
<keyword evidence="2" id="KW-0812">Transmembrane</keyword>
<proteinExistence type="predicted"/>
<keyword evidence="2" id="KW-1133">Transmembrane helix</keyword>
<keyword evidence="2" id="KW-0472">Membrane</keyword>
<reference evidence="3" key="1">
    <citation type="submission" date="2020-08" db="EMBL/GenBank/DDBJ databases">
        <title>Food and environmental bacterial isolates.</title>
        <authorList>
            <person name="Richter L."/>
            <person name="Du Plessis E.M."/>
            <person name="Duvenage S."/>
            <person name="Allam M."/>
            <person name="Korsten L."/>
        </authorList>
    </citation>
    <scope>NUCLEOTIDE SEQUENCE</scope>
    <source>
        <strain evidence="3">UPMP2127</strain>
    </source>
</reference>
<organism evidence="3 4">
    <name type="scientific">Serratia fonticola</name>
    <dbReference type="NCBI Taxonomy" id="47917"/>
    <lineage>
        <taxon>Bacteria</taxon>
        <taxon>Pseudomonadati</taxon>
        <taxon>Pseudomonadota</taxon>
        <taxon>Gammaproteobacteria</taxon>
        <taxon>Enterobacterales</taxon>
        <taxon>Yersiniaceae</taxon>
        <taxon>Serratia</taxon>
    </lineage>
</organism>
<comment type="caution">
    <text evidence="3">The sequence shown here is derived from an EMBL/GenBank/DDBJ whole genome shotgun (WGS) entry which is preliminary data.</text>
</comment>
<sequence>MIELKEKSWDSELDGKSARPGKMIRVVRYGFFTLLVLSVAGIGVQMMRQSAEIATLQTALGQVPGRDAVQQELDRLGEQVNSNREGLTALSASLDTMKAAPAVDKPAFEQLAQQVRTLETKVSQPVSSDSLHGVHATMALLQARVDTLEQRANVAQTSPAPSATSPGATSPVVKKPVTRNASVRSVAAPFRLTSIERRGGTVFVAVAPLQAFNLADIRLVETGETVQGWTLLSAGGNQAQFSVAGRTQTLSVQ</sequence>
<evidence type="ECO:0000256" key="1">
    <source>
        <dbReference type="SAM" id="MobiDB-lite"/>
    </source>
</evidence>
<evidence type="ECO:0000313" key="4">
    <source>
        <dbReference type="Proteomes" id="UP000659084"/>
    </source>
</evidence>
<feature type="transmembrane region" description="Helical" evidence="2">
    <location>
        <begin position="26"/>
        <end position="47"/>
    </location>
</feature>
<feature type="compositionally biased region" description="Polar residues" evidence="1">
    <location>
        <begin position="153"/>
        <end position="168"/>
    </location>
</feature>
<feature type="region of interest" description="Disordered" evidence="1">
    <location>
        <begin position="152"/>
        <end position="176"/>
    </location>
</feature>
<evidence type="ECO:0000313" key="3">
    <source>
        <dbReference type="EMBL" id="MBC3211065.1"/>
    </source>
</evidence>
<name>A0AAW3WKX6_SERFO</name>
<dbReference type="AlphaFoldDB" id="A0AAW3WKX6"/>
<dbReference type="Proteomes" id="UP000659084">
    <property type="component" value="Unassembled WGS sequence"/>
</dbReference>
<gene>
    <name evidence="3" type="ORF">H8J20_02840</name>
</gene>
<dbReference type="EMBL" id="JACNYO010000002">
    <property type="protein sequence ID" value="MBC3211065.1"/>
    <property type="molecule type" value="Genomic_DNA"/>
</dbReference>
<evidence type="ECO:0008006" key="5">
    <source>
        <dbReference type="Google" id="ProtNLM"/>
    </source>
</evidence>
<dbReference type="RefSeq" id="WP_179251919.1">
    <property type="nucleotide sequence ID" value="NZ_JACBIV010000003.1"/>
</dbReference>
<protein>
    <recommendedName>
        <fullName evidence="5">Plasmid transfer protein</fullName>
    </recommendedName>
</protein>